<keyword evidence="16" id="KW-1185">Reference proteome</keyword>
<comment type="similarity">
    <text evidence="1 11">Belongs to the PyrK family.</text>
</comment>
<dbReference type="PANTHER" id="PTHR43513">
    <property type="entry name" value="DIHYDROOROTATE DEHYDROGENASE B (NAD(+)), ELECTRON TRANSFER SUBUNIT"/>
    <property type="match status" value="1"/>
</dbReference>
<feature type="domain" description="FAD-binding FR-type" evidence="14">
    <location>
        <begin position="2"/>
        <end position="102"/>
    </location>
</feature>
<feature type="binding site" evidence="11 13">
    <location>
        <position position="241"/>
    </location>
    <ligand>
        <name>[2Fe-2S] cluster</name>
        <dbReference type="ChEBI" id="CHEBI:190135"/>
    </ligand>
</feature>
<dbReference type="GO" id="GO:0050660">
    <property type="term" value="F:flavin adenine dinucleotide binding"/>
    <property type="evidence" value="ECO:0007669"/>
    <property type="project" value="InterPro"/>
</dbReference>
<dbReference type="GO" id="GO:0009055">
    <property type="term" value="F:electron transfer activity"/>
    <property type="evidence" value="ECO:0007669"/>
    <property type="project" value="UniProtKB-UniRule"/>
</dbReference>
<keyword evidence="10 11" id="KW-0411">Iron-sulfur</keyword>
<feature type="binding site" evidence="11 12">
    <location>
        <begin position="53"/>
        <end position="56"/>
    </location>
    <ligand>
        <name>FAD</name>
        <dbReference type="ChEBI" id="CHEBI:57692"/>
    </ligand>
</feature>
<evidence type="ECO:0000256" key="4">
    <source>
        <dbReference type="ARBA" id="ARBA00022714"/>
    </source>
</evidence>
<evidence type="ECO:0000256" key="12">
    <source>
        <dbReference type="PIRSR" id="PIRSR006816-1"/>
    </source>
</evidence>
<dbReference type="Proteomes" id="UP000298324">
    <property type="component" value="Unassembled WGS sequence"/>
</dbReference>
<organism evidence="15 16">
    <name type="scientific">Pelotomaculum schinkii</name>
    <dbReference type="NCBI Taxonomy" id="78350"/>
    <lineage>
        <taxon>Bacteria</taxon>
        <taxon>Bacillati</taxon>
        <taxon>Bacillota</taxon>
        <taxon>Clostridia</taxon>
        <taxon>Eubacteriales</taxon>
        <taxon>Desulfotomaculaceae</taxon>
        <taxon>Pelotomaculum</taxon>
    </lineage>
</organism>
<keyword evidence="9 11" id="KW-0408">Iron</keyword>
<keyword evidence="5 11" id="KW-0479">Metal-binding</keyword>
<dbReference type="GO" id="GO:0044205">
    <property type="term" value="P:'de novo' UMP biosynthetic process"/>
    <property type="evidence" value="ECO:0007669"/>
    <property type="project" value="UniProtKB-UniRule"/>
</dbReference>
<feature type="binding site" evidence="11 12">
    <location>
        <begin position="77"/>
        <end position="78"/>
    </location>
    <ligand>
        <name>FAD</name>
        <dbReference type="ChEBI" id="CHEBI:57692"/>
    </ligand>
</feature>
<dbReference type="InterPro" id="IPR037117">
    <property type="entry name" value="Dihydroorotate_DH_ele_sf"/>
</dbReference>
<gene>
    <name evidence="15" type="primary">pyrK_3</name>
    <name evidence="11" type="synonym">pyrK</name>
    <name evidence="15" type="ORF">Psch_02805</name>
</gene>
<evidence type="ECO:0000256" key="2">
    <source>
        <dbReference type="ARBA" id="ARBA00022448"/>
    </source>
</evidence>
<dbReference type="InterPro" id="IPR001433">
    <property type="entry name" value="OxRdtase_FAD/NAD-bd"/>
</dbReference>
<dbReference type="EMBL" id="QFGA01000002">
    <property type="protein sequence ID" value="TEB05764.1"/>
    <property type="molecule type" value="Genomic_DNA"/>
</dbReference>
<accession>A0A4Y7R9Y7</accession>
<feature type="binding site" evidence="11 13">
    <location>
        <position position="236"/>
    </location>
    <ligand>
        <name>[2Fe-2S] cluster</name>
        <dbReference type="ChEBI" id="CHEBI:190135"/>
    </ligand>
</feature>
<dbReference type="Gene3D" id="3.40.50.80">
    <property type="entry name" value="Nucleotide-binding domain of ferredoxin-NADP reductase (FNR) module"/>
    <property type="match status" value="1"/>
</dbReference>
<evidence type="ECO:0000313" key="16">
    <source>
        <dbReference type="Proteomes" id="UP000298324"/>
    </source>
</evidence>
<evidence type="ECO:0000256" key="1">
    <source>
        <dbReference type="ARBA" id="ARBA00006422"/>
    </source>
</evidence>
<reference evidence="15 16" key="1">
    <citation type="journal article" date="2018" name="Environ. Microbiol.">
        <title>Novel energy conservation strategies and behaviour of Pelotomaculum schinkii driving syntrophic propionate catabolism.</title>
        <authorList>
            <person name="Hidalgo-Ahumada C.A.P."/>
            <person name="Nobu M.K."/>
            <person name="Narihiro T."/>
            <person name="Tamaki H."/>
            <person name="Liu W.T."/>
            <person name="Kamagata Y."/>
            <person name="Stams A.J.M."/>
            <person name="Imachi H."/>
            <person name="Sousa D.Z."/>
        </authorList>
    </citation>
    <scope>NUCLEOTIDE SEQUENCE [LARGE SCALE GENOMIC DNA]</scope>
    <source>
        <strain evidence="15 16">HH</strain>
    </source>
</reference>
<comment type="function">
    <text evidence="11">Responsible for channeling the electrons from the oxidation of dihydroorotate from the FMN redox center in the PyrD type B subunit to the ultimate electron acceptor NAD(+).</text>
</comment>
<dbReference type="InterPro" id="IPR017927">
    <property type="entry name" value="FAD-bd_FR_type"/>
</dbReference>
<dbReference type="InterPro" id="IPR050353">
    <property type="entry name" value="PyrK_electron_transfer"/>
</dbReference>
<sequence>MSLVTDAKVIQNKQVIPGYYRMDLAAPSVTERARPGQFLHVRCGSTHDPLLRRPISINAVDRRTGEVSLLYRVAGRGTSLLAGHRSGDMVSIVGPLGRGFTIPEGNEKVIVVSGGIGIAPLYFFLQELAGLGIKATVFQGAATSQQVLLGNEIKELGHSVFIATDDGTRDFHGSVTTLFENYLQNSDFAPGPGAGENLIMNKSYACGPHGMLRKLSEITARWGIPCEVSLEERMGCGVGACLSCACKVKTGDGGSVYHRVCVEGPVFQSGEVSWE</sequence>
<dbReference type="SUPFAM" id="SSF52343">
    <property type="entry name" value="Ferredoxin reductase-like, C-terminal NADP-linked domain"/>
    <property type="match status" value="1"/>
</dbReference>
<evidence type="ECO:0000256" key="7">
    <source>
        <dbReference type="ARBA" id="ARBA00022975"/>
    </source>
</evidence>
<dbReference type="GO" id="GO:0016491">
    <property type="term" value="F:oxidoreductase activity"/>
    <property type="evidence" value="ECO:0007669"/>
    <property type="project" value="InterPro"/>
</dbReference>
<feature type="binding site" evidence="11 13">
    <location>
        <position position="244"/>
    </location>
    <ligand>
        <name>[2Fe-2S] cluster</name>
        <dbReference type="ChEBI" id="CHEBI:190135"/>
    </ligand>
</feature>
<dbReference type="SUPFAM" id="SSF63380">
    <property type="entry name" value="Riboflavin synthase domain-like"/>
    <property type="match status" value="1"/>
</dbReference>
<dbReference type="Gene3D" id="2.40.30.10">
    <property type="entry name" value="Translation factors"/>
    <property type="match status" value="1"/>
</dbReference>
<dbReference type="InterPro" id="IPR017938">
    <property type="entry name" value="Riboflavin_synthase-like_b-brl"/>
</dbReference>
<comment type="cofactor">
    <cofactor evidence="11 12">
        <name>FAD</name>
        <dbReference type="ChEBI" id="CHEBI:57692"/>
    </cofactor>
    <text evidence="11 12">Binds 1 FAD per subunit.</text>
</comment>
<feature type="binding site" evidence="11 12">
    <location>
        <begin position="70"/>
        <end position="72"/>
    </location>
    <ligand>
        <name>FAD</name>
        <dbReference type="ChEBI" id="CHEBI:57692"/>
    </ligand>
</feature>
<dbReference type="AlphaFoldDB" id="A0A4Y7R9Y7"/>
<dbReference type="PROSITE" id="PS51384">
    <property type="entry name" value="FAD_FR"/>
    <property type="match status" value="1"/>
</dbReference>
<evidence type="ECO:0000256" key="11">
    <source>
        <dbReference type="HAMAP-Rule" id="MF_01211"/>
    </source>
</evidence>
<evidence type="ECO:0000256" key="13">
    <source>
        <dbReference type="PIRSR" id="PIRSR006816-2"/>
    </source>
</evidence>
<name>A0A4Y7R9Y7_9FIRM</name>
<evidence type="ECO:0000256" key="3">
    <source>
        <dbReference type="ARBA" id="ARBA00022630"/>
    </source>
</evidence>
<evidence type="ECO:0000256" key="6">
    <source>
        <dbReference type="ARBA" id="ARBA00022827"/>
    </source>
</evidence>
<comment type="subunit">
    <text evidence="11">Heterotetramer of 2 PyrK and 2 PyrD type B subunits.</text>
</comment>
<keyword evidence="4 11" id="KW-0001">2Fe-2S</keyword>
<dbReference type="InterPro" id="IPR023455">
    <property type="entry name" value="Dihydroorotate_DHASE_ETsu"/>
</dbReference>
<keyword evidence="2 11" id="KW-0813">Transport</keyword>
<dbReference type="UniPathway" id="UPA00070">
    <property type="reaction ID" value="UER00945"/>
</dbReference>
<keyword evidence="7 11" id="KW-0665">Pyrimidine biosynthesis</keyword>
<dbReference type="PIRSF" id="PIRSF006816">
    <property type="entry name" value="Cyc3_hyd_g"/>
    <property type="match status" value="1"/>
</dbReference>
<evidence type="ECO:0000256" key="9">
    <source>
        <dbReference type="ARBA" id="ARBA00023004"/>
    </source>
</evidence>
<evidence type="ECO:0000259" key="14">
    <source>
        <dbReference type="PROSITE" id="PS51384"/>
    </source>
</evidence>
<dbReference type="InterPro" id="IPR039261">
    <property type="entry name" value="FNR_nucleotide-bd"/>
</dbReference>
<dbReference type="GO" id="GO:0046872">
    <property type="term" value="F:metal ion binding"/>
    <property type="evidence" value="ECO:0007669"/>
    <property type="project" value="UniProtKB-KW"/>
</dbReference>
<comment type="cofactor">
    <cofactor evidence="11">
        <name>[2Fe-2S] cluster</name>
        <dbReference type="ChEBI" id="CHEBI:190135"/>
    </cofactor>
    <text evidence="11">Binds 1 [2Fe-2S] cluster per subunit.</text>
</comment>
<comment type="pathway">
    <text evidence="11">Pyrimidine metabolism; UMP biosynthesis via de novo pathway; orotate from (S)-dihydroorotate (NAD(+) route): step 1/1.</text>
</comment>
<evidence type="ECO:0000256" key="10">
    <source>
        <dbReference type="ARBA" id="ARBA00023014"/>
    </source>
</evidence>
<dbReference type="HAMAP" id="MF_01211">
    <property type="entry name" value="DHODB_Fe_S_bind"/>
    <property type="match status" value="1"/>
</dbReference>
<keyword evidence="3 11" id="KW-0285">Flavoprotein</keyword>
<evidence type="ECO:0000256" key="5">
    <source>
        <dbReference type="ARBA" id="ARBA00022723"/>
    </source>
</evidence>
<dbReference type="Pfam" id="PF10418">
    <property type="entry name" value="DHODB_Fe-S_bind"/>
    <property type="match status" value="1"/>
</dbReference>
<keyword evidence="6 11" id="KW-0274">FAD</keyword>
<dbReference type="PANTHER" id="PTHR43513:SF3">
    <property type="entry name" value="DIHYDROOROTATE DEHYDROGENASE B (NAD(+)), ELECTRON TRANSFER SUBUNIT-RELATED"/>
    <property type="match status" value="1"/>
</dbReference>
<dbReference type="InterPro" id="IPR012165">
    <property type="entry name" value="Cyt_c3_hydrogenase_gsu"/>
</dbReference>
<dbReference type="InterPro" id="IPR019480">
    <property type="entry name" value="Dihydroorotate_DH_Fe-S-bd"/>
</dbReference>
<dbReference type="CDD" id="cd06218">
    <property type="entry name" value="DHOD_e_trans"/>
    <property type="match status" value="1"/>
</dbReference>
<keyword evidence="8 11" id="KW-0249">Electron transport</keyword>
<dbReference type="GO" id="GO:0051537">
    <property type="term" value="F:2 iron, 2 sulfur cluster binding"/>
    <property type="evidence" value="ECO:0007669"/>
    <property type="project" value="UniProtKB-KW"/>
</dbReference>
<dbReference type="RefSeq" id="WP_134216547.1">
    <property type="nucleotide sequence ID" value="NZ_QFGA01000002.1"/>
</dbReference>
<evidence type="ECO:0000313" key="15">
    <source>
        <dbReference type="EMBL" id="TEB05764.1"/>
    </source>
</evidence>
<comment type="cofactor">
    <cofactor evidence="13">
        <name>[2Fe-2S] cluster</name>
        <dbReference type="ChEBI" id="CHEBI:190135"/>
    </cofactor>
    <text evidence="13">Binds 1 [2Fe-2S] cluster per subunit.</text>
</comment>
<dbReference type="Gene3D" id="2.10.240.10">
    <property type="entry name" value="Dihydroorotate dehydrogenase, electron transfer subunit"/>
    <property type="match status" value="1"/>
</dbReference>
<dbReference type="PRINTS" id="PR00410">
    <property type="entry name" value="PHEHYDRXLASE"/>
</dbReference>
<evidence type="ECO:0000256" key="8">
    <source>
        <dbReference type="ARBA" id="ARBA00022982"/>
    </source>
</evidence>
<proteinExistence type="inferred from homology"/>
<dbReference type="Pfam" id="PF00175">
    <property type="entry name" value="NAD_binding_1"/>
    <property type="match status" value="1"/>
</dbReference>
<comment type="caution">
    <text evidence="15">The sequence shown here is derived from an EMBL/GenBank/DDBJ whole genome shotgun (WGS) entry which is preliminary data.</text>
</comment>
<protein>
    <recommendedName>
        <fullName evidence="11">Dihydroorotate dehydrogenase B (NAD(+)), electron transfer subunit</fullName>
    </recommendedName>
    <alternativeName>
        <fullName evidence="11">Dihydroorotate oxidase B, electron transfer subunit</fullName>
    </alternativeName>
</protein>
<feature type="binding site" evidence="11 13">
    <location>
        <position position="261"/>
    </location>
    <ligand>
        <name>[2Fe-2S] cluster</name>
        <dbReference type="ChEBI" id="CHEBI:190135"/>
    </ligand>
</feature>